<dbReference type="Proteomes" id="UP000029640">
    <property type="component" value="Unassembled WGS sequence"/>
</dbReference>
<evidence type="ECO:0000256" key="1">
    <source>
        <dbReference type="ARBA" id="ARBA00022603"/>
    </source>
</evidence>
<dbReference type="GO" id="GO:0003676">
    <property type="term" value="F:nucleic acid binding"/>
    <property type="evidence" value="ECO:0007669"/>
    <property type="project" value="InterPro"/>
</dbReference>
<accession>A0A095VP10</accession>
<dbReference type="CDD" id="cd02440">
    <property type="entry name" value="AdoMet_MTases"/>
    <property type="match status" value="1"/>
</dbReference>
<dbReference type="PATRIC" id="fig|1265313.6.peg.2120"/>
<protein>
    <submittedName>
        <fullName evidence="5">Protein-N-glutamine methyltransferase PrmC, methylates polypeptide chain release factors RF1 and RF2</fullName>
    </submittedName>
</protein>
<comment type="caution">
    <text evidence="5">The sequence shown here is derived from an EMBL/GenBank/DDBJ whole genome shotgun (WGS) entry which is preliminary data.</text>
</comment>
<dbReference type="PROSITE" id="PS00092">
    <property type="entry name" value="N6_MTASE"/>
    <property type="match status" value="1"/>
</dbReference>
<name>A0A095VP10_9GAMM</name>
<evidence type="ECO:0000256" key="3">
    <source>
        <dbReference type="ARBA" id="ARBA00022691"/>
    </source>
</evidence>
<dbReference type="SUPFAM" id="SSF53335">
    <property type="entry name" value="S-adenosyl-L-methionine-dependent methyltransferases"/>
    <property type="match status" value="1"/>
</dbReference>
<dbReference type="Gene3D" id="3.40.50.150">
    <property type="entry name" value="Vaccinia Virus protein VP39"/>
    <property type="match status" value="1"/>
</dbReference>
<evidence type="ECO:0000259" key="4">
    <source>
        <dbReference type="Pfam" id="PF05175"/>
    </source>
</evidence>
<dbReference type="HOGENOM" id="CLU_018398_8_0_6"/>
<dbReference type="GO" id="GO:0036009">
    <property type="term" value="F:protein-glutamine N-methyltransferase activity"/>
    <property type="evidence" value="ECO:0007669"/>
    <property type="project" value="TreeGrafter"/>
</dbReference>
<keyword evidence="6" id="KW-1185">Reference proteome</keyword>
<organism evidence="5 6">
    <name type="scientific">Pseudohaliea rubra DSM 19751</name>
    <dbReference type="NCBI Taxonomy" id="1265313"/>
    <lineage>
        <taxon>Bacteria</taxon>
        <taxon>Pseudomonadati</taxon>
        <taxon>Pseudomonadota</taxon>
        <taxon>Gammaproteobacteria</taxon>
        <taxon>Cellvibrionales</taxon>
        <taxon>Halieaceae</taxon>
        <taxon>Pseudohaliea</taxon>
    </lineage>
</organism>
<reference evidence="5 6" key="1">
    <citation type="journal article" date="2014" name="Genome Announc.">
        <title>Genome Sequence of Gammaproteobacterial Pseudohaliea rubra Type Strain DSM 19751, Isolated from Coastal Seawater of the Mediterranean Sea.</title>
        <authorList>
            <person name="Spring S."/>
            <person name="Fiebig A."/>
            <person name="Riedel T."/>
            <person name="Goker M."/>
            <person name="Klenk H.P."/>
        </authorList>
    </citation>
    <scope>NUCLEOTIDE SEQUENCE [LARGE SCALE GENOMIC DNA]</scope>
    <source>
        <strain evidence="5 6">DSM 19751</strain>
    </source>
</reference>
<evidence type="ECO:0000256" key="2">
    <source>
        <dbReference type="ARBA" id="ARBA00022679"/>
    </source>
</evidence>
<keyword evidence="2 5" id="KW-0808">Transferase</keyword>
<dbReference type="STRING" id="1265313.HRUBRA_02150"/>
<proteinExistence type="predicted"/>
<dbReference type="InterPro" id="IPR029063">
    <property type="entry name" value="SAM-dependent_MTases_sf"/>
</dbReference>
<dbReference type="PANTHER" id="PTHR18895">
    <property type="entry name" value="HEMK METHYLTRANSFERASE"/>
    <property type="match status" value="1"/>
</dbReference>
<dbReference type="InterPro" id="IPR007848">
    <property type="entry name" value="Small_mtfrase_dom"/>
</dbReference>
<dbReference type="eggNOG" id="COG2890">
    <property type="taxonomic scope" value="Bacteria"/>
</dbReference>
<dbReference type="Pfam" id="PF05175">
    <property type="entry name" value="MTS"/>
    <property type="match status" value="1"/>
</dbReference>
<dbReference type="EMBL" id="AUVB01000062">
    <property type="protein sequence ID" value="KGE03202.1"/>
    <property type="molecule type" value="Genomic_DNA"/>
</dbReference>
<dbReference type="InterPro" id="IPR002052">
    <property type="entry name" value="DNA_methylase_N6_adenine_CS"/>
</dbReference>
<gene>
    <name evidence="5" type="ORF">HRUBRA_02150</name>
</gene>
<feature type="domain" description="Methyltransferase small" evidence="4">
    <location>
        <begin position="1"/>
        <end position="53"/>
    </location>
</feature>
<dbReference type="GO" id="GO:0032259">
    <property type="term" value="P:methylation"/>
    <property type="evidence" value="ECO:0007669"/>
    <property type="project" value="UniProtKB-KW"/>
</dbReference>
<evidence type="ECO:0000313" key="5">
    <source>
        <dbReference type="EMBL" id="KGE03202.1"/>
    </source>
</evidence>
<dbReference type="AlphaFoldDB" id="A0A095VP10"/>
<keyword evidence="1 5" id="KW-0489">Methyltransferase</keyword>
<evidence type="ECO:0000313" key="6">
    <source>
        <dbReference type="Proteomes" id="UP000029640"/>
    </source>
</evidence>
<dbReference type="PANTHER" id="PTHR18895:SF74">
    <property type="entry name" value="MTRF1L RELEASE FACTOR GLUTAMINE METHYLTRANSFERASE"/>
    <property type="match status" value="1"/>
</dbReference>
<keyword evidence="3" id="KW-0949">S-adenosyl-L-methionine</keyword>
<sequence length="140" mass="14351">MDRDPAALAVAGDNARRLGFGGIRFLASDWFAGLAGETFDLVVSNPPYLASDDPHLAGPELAHEPRRALVAGPTGLEDLSRLAAAAPVQLAPGGWLLLEHGAEQGEAVRGLLAAAGFGAVATHRDLAGLERVSGGLCHAQ</sequence>
<dbReference type="InterPro" id="IPR050320">
    <property type="entry name" value="N5-glutamine_MTase"/>
</dbReference>